<organism evidence="2 3">
    <name type="scientific">Batrachochytrium salamandrivorans</name>
    <dbReference type="NCBI Taxonomy" id="1357716"/>
    <lineage>
        <taxon>Eukaryota</taxon>
        <taxon>Fungi</taxon>
        <taxon>Fungi incertae sedis</taxon>
        <taxon>Chytridiomycota</taxon>
        <taxon>Chytridiomycota incertae sedis</taxon>
        <taxon>Chytridiomycetes</taxon>
        <taxon>Rhizophydiales</taxon>
        <taxon>Rhizophydiales incertae sedis</taxon>
        <taxon>Batrachochytrium</taxon>
    </lineage>
</organism>
<feature type="compositionally biased region" description="Low complexity" evidence="1">
    <location>
        <begin position="84"/>
        <end position="99"/>
    </location>
</feature>
<dbReference type="Proteomes" id="UP001648503">
    <property type="component" value="Unassembled WGS sequence"/>
</dbReference>
<proteinExistence type="predicted"/>
<comment type="caution">
    <text evidence="2">The sequence shown here is derived from an EMBL/GenBank/DDBJ whole genome shotgun (WGS) entry which is preliminary data.</text>
</comment>
<reference evidence="2 3" key="1">
    <citation type="submission" date="2021-02" db="EMBL/GenBank/DDBJ databases">
        <title>Variation within the Batrachochytrium salamandrivorans European outbreak.</title>
        <authorList>
            <person name="Kelly M."/>
            <person name="Pasmans F."/>
            <person name="Shea T.P."/>
            <person name="Munoz J.F."/>
            <person name="Carranza S."/>
            <person name="Cuomo C.A."/>
            <person name="Martel A."/>
        </authorList>
    </citation>
    <scope>NUCLEOTIDE SEQUENCE [LARGE SCALE GENOMIC DNA]</scope>
    <source>
        <strain evidence="2 3">AMFP18/2</strain>
    </source>
</reference>
<feature type="region of interest" description="Disordered" evidence="1">
    <location>
        <begin position="76"/>
        <end position="99"/>
    </location>
</feature>
<accession>A0ABQ8FNJ7</accession>
<evidence type="ECO:0000256" key="1">
    <source>
        <dbReference type="SAM" id="MobiDB-lite"/>
    </source>
</evidence>
<evidence type="ECO:0000313" key="3">
    <source>
        <dbReference type="Proteomes" id="UP001648503"/>
    </source>
</evidence>
<sequence length="428" mass="46453">MITAVCQSNAAAAAAATRHIATMTIRRTIVEPLMTRMPLHMKTAVCSASFVKSSFTPKAYARCLSISAMALDEIPAEKTSKAPSTSSGDSSRGKSSSSRGQSLMAQQFRFAEIAEESASDLPPPPLGVSPLFHIEHHTLSERMHHNTHLTDGLVALAKCVTTLNDAEIFSTVMRTWKISRHFLSRSDAAEIFRALRSAGANDTVLRMLCNRSIYRLGPAKTEIVQLMAHYRSASLSPSALKDEEEHIAQLDSLYKCFSLILFHEMSPNPAQYSILITAGAYGNTEEGLRRSTLTAAELASLGWKLDDAAVLSLAHANIEQGHPDKALSILSAHPDVNKTASSIVKMRAYLALKDLKGLSLTLNALVKAPPVMKGSGYDGVPESTFGLEFWPPYNEILADLSTYLESIVPETSDIQHLKSSLGQLISTK</sequence>
<evidence type="ECO:0000313" key="2">
    <source>
        <dbReference type="EMBL" id="KAH6601387.1"/>
    </source>
</evidence>
<dbReference type="EMBL" id="JAFCIX010000010">
    <property type="protein sequence ID" value="KAH6601387.1"/>
    <property type="molecule type" value="Genomic_DNA"/>
</dbReference>
<name>A0ABQ8FNJ7_9FUNG</name>
<protein>
    <submittedName>
        <fullName evidence="2">Uncharacterized protein</fullName>
    </submittedName>
</protein>
<gene>
    <name evidence="2" type="ORF">BASA50_001657</name>
</gene>
<keyword evidence="3" id="KW-1185">Reference proteome</keyword>